<proteinExistence type="predicted"/>
<accession>K4LD34</accession>
<dbReference type="Proteomes" id="UP000000467">
    <property type="component" value="Chromosome"/>
</dbReference>
<keyword evidence="1" id="KW-0175">Coiled coil</keyword>
<gene>
    <name evidence="2" type="ordered locus">Tph_c06140</name>
</gene>
<dbReference type="KEGG" id="tpz:Tph_c06140"/>
<keyword evidence="3" id="KW-1185">Reference proteome</keyword>
<dbReference type="EMBL" id="CP003732">
    <property type="protein sequence ID" value="AFV10851.1"/>
    <property type="molecule type" value="Genomic_DNA"/>
</dbReference>
<organism evidence="2 3">
    <name type="scientific">Thermacetogenium phaeum (strain ATCC BAA-254 / DSM 26808 / PB)</name>
    <dbReference type="NCBI Taxonomy" id="1089553"/>
    <lineage>
        <taxon>Bacteria</taxon>
        <taxon>Bacillati</taxon>
        <taxon>Bacillota</taxon>
        <taxon>Clostridia</taxon>
        <taxon>Thermoanaerobacterales</taxon>
        <taxon>Thermoanaerobacteraceae</taxon>
        <taxon>Thermacetogenium</taxon>
    </lineage>
</organism>
<feature type="coiled-coil region" evidence="1">
    <location>
        <begin position="89"/>
        <end position="116"/>
    </location>
</feature>
<feature type="coiled-coil region" evidence="1">
    <location>
        <begin position="206"/>
        <end position="233"/>
    </location>
</feature>
<dbReference type="OrthoDB" id="3540923at2"/>
<dbReference type="HOGENOM" id="CLU_073844_0_0_9"/>
<feature type="coiled-coil region" evidence="1">
    <location>
        <begin position="7"/>
        <end position="34"/>
    </location>
</feature>
<evidence type="ECO:0000256" key="1">
    <source>
        <dbReference type="SAM" id="Coils"/>
    </source>
</evidence>
<feature type="coiled-coil region" evidence="1">
    <location>
        <begin position="266"/>
        <end position="307"/>
    </location>
</feature>
<protein>
    <submittedName>
        <fullName evidence="2">Uncharacterized protein</fullName>
    </submittedName>
</protein>
<dbReference type="AlphaFoldDB" id="K4LD34"/>
<sequence>MDIHHRLATAAQRVEEKRKLLRRLEHTCQMATAEKERSAKLKKRLTSEEKDMKRLDGLSLVNLFHTVLGDKEKARQKERQEYLAAKLSYDESCDTLKTLEAELEKLEKEVKALGDPEREYEAALKDKEGFLLQTGAPAARQLFELDEQEGRLVAAMKEIDEALRAGEKVIEALGNVENHLSSARNWGAWDLLGGGLLATAVKHSRLNEARIDVHRAQQLLHLFERELADVKEEMKIDIGGLATFADFFFDGLIVDLVVQSRIHKSLDCTKQQKARVQEAVARLRQMVDEAQNSLKEIHEQRRQIIENA</sequence>
<evidence type="ECO:0000313" key="2">
    <source>
        <dbReference type="EMBL" id="AFV10851.1"/>
    </source>
</evidence>
<reference evidence="2 3" key="1">
    <citation type="journal article" date="2012" name="BMC Genomics">
        <title>Genome-guided analysis of physiological and morphological traits of the fermentative acetate oxidizer Thermacetogenium phaeum.</title>
        <authorList>
            <person name="Oehler D."/>
            <person name="Poehlein A."/>
            <person name="Leimbach A."/>
            <person name="Muller N."/>
            <person name="Daniel R."/>
            <person name="Gottschalk G."/>
            <person name="Schink B."/>
        </authorList>
    </citation>
    <scope>NUCLEOTIDE SEQUENCE [LARGE SCALE GENOMIC DNA]</scope>
    <source>
        <strain evidence="3">ATCC BAA-254 / DSM 26808 / PB</strain>
    </source>
</reference>
<name>K4LD34_THEPS</name>
<dbReference type="eggNOG" id="COG3064">
    <property type="taxonomic scope" value="Bacteria"/>
</dbReference>
<evidence type="ECO:0000313" key="3">
    <source>
        <dbReference type="Proteomes" id="UP000000467"/>
    </source>
</evidence>
<dbReference type="RefSeq" id="WP_015049769.1">
    <property type="nucleotide sequence ID" value="NC_018870.1"/>
</dbReference>